<dbReference type="InterPro" id="IPR051071">
    <property type="entry name" value="LRR-bact_E3_ubiq_ligases"/>
</dbReference>
<sequence>MERTLDVLLTKSRLTKDSKLLLQCLHLNELPDLSAYTWVYELNLGNNNISKIERSKFPPNLTVLELYQNKLTTISVNDIPEGVTDLSVSSNSITEFDGSLFTNLKKLILSSNDTITFKYPPNITGLDISNNSLRKIDDFPQNLVEIDCSNNFLSMLPKLNDKLTKIDMSHNEISIFPEFPDTTIMISASTNKICEVKKLPSGIEELDLKDNKINTIDCILPPSLTTLNLCDNLLTEMPDLPTNIEDVDISNNRISELKEIPESVRILDVSDNMLTEIPDELKKRPKLKFSCHKNLCDDNSDDDEFDYETFWSRGKSSTPINTTNTSYQQYSGTGYKLSDYSSSPQYTTTHYYQGRPYTSYNFNSSYIDRLRGEMSSVYANSKAKKSNPNYVSIRNKKNIIV</sequence>
<dbReference type="InterPro" id="IPR001611">
    <property type="entry name" value="Leu-rich_rpt"/>
</dbReference>
<dbReference type="Proteomes" id="UP001162001">
    <property type="component" value="Segment"/>
</dbReference>
<keyword evidence="2" id="KW-0677">Repeat</keyword>
<dbReference type="SMART" id="SM00364">
    <property type="entry name" value="LRR_BAC"/>
    <property type="match status" value="7"/>
</dbReference>
<dbReference type="PROSITE" id="PS51450">
    <property type="entry name" value="LRR"/>
    <property type="match status" value="1"/>
</dbReference>
<accession>A0A7D3UVQ3</accession>
<dbReference type="PANTHER" id="PTHR47114:SF2">
    <property type="entry name" value="OLIGODENDROCYTE-MYELIN GLYCOPROTEIN"/>
    <property type="match status" value="1"/>
</dbReference>
<keyword evidence="4" id="KW-1185">Reference proteome</keyword>
<evidence type="ECO:0000256" key="1">
    <source>
        <dbReference type="ARBA" id="ARBA00022614"/>
    </source>
</evidence>
<dbReference type="EMBL" id="MT418680">
    <property type="protein sequence ID" value="QKF94234.1"/>
    <property type="molecule type" value="Genomic_DNA"/>
</dbReference>
<name>A0A7D3UVQ3_9VIRU</name>
<protein>
    <submittedName>
        <fullName evidence="3">Leucine-rich repeats putative ribonuclease inhibitor-like protein</fullName>
    </submittedName>
</protein>
<dbReference type="SMART" id="SM00365">
    <property type="entry name" value="LRR_SD22"/>
    <property type="match status" value="5"/>
</dbReference>
<keyword evidence="1" id="KW-0433">Leucine-rich repeat</keyword>
<dbReference type="InterPro" id="IPR032675">
    <property type="entry name" value="LRR_dom_sf"/>
</dbReference>
<proteinExistence type="predicted"/>
<dbReference type="Gene3D" id="3.80.10.10">
    <property type="entry name" value="Ribonuclease Inhibitor"/>
    <property type="match status" value="1"/>
</dbReference>
<reference evidence="3 4" key="1">
    <citation type="submission" date="2020-04" db="EMBL/GenBank/DDBJ databases">
        <title>Advantages and limits of metagenomic assembly and binning of a giant virus.</title>
        <authorList>
            <person name="Schulz F."/>
            <person name="Andreani J."/>
            <person name="Francis R."/>
            <person name="Boudjemaa H."/>
            <person name="Bou Khalil J.Y."/>
            <person name="Lee J."/>
            <person name="La Scola B."/>
            <person name="Woyke T."/>
        </authorList>
    </citation>
    <scope>NUCLEOTIDE SEQUENCE [LARGE SCALE GENOMIC DNA]</scope>
    <source>
        <strain evidence="3 4">FV1/VV64</strain>
    </source>
</reference>
<evidence type="ECO:0000313" key="4">
    <source>
        <dbReference type="Proteomes" id="UP001162001"/>
    </source>
</evidence>
<organism evidence="3 4">
    <name type="scientific">Fadolivirus FV1/VV64</name>
    <dbReference type="NCBI Taxonomy" id="3070911"/>
    <lineage>
        <taxon>Viruses</taxon>
        <taxon>Varidnaviria</taxon>
        <taxon>Bamfordvirae</taxon>
        <taxon>Nucleocytoviricota</taxon>
        <taxon>Megaviricetes</taxon>
        <taxon>Imitervirales</taxon>
        <taxon>Mimiviridae</taxon>
        <taxon>Klosneuvirinae</taxon>
        <taxon>Fadolivirus</taxon>
        <taxon>Fadolivirus algeromassiliense</taxon>
    </lineage>
</organism>
<gene>
    <name evidence="3" type="ORF">Fadolivirus_1_776</name>
</gene>
<evidence type="ECO:0000256" key="2">
    <source>
        <dbReference type="ARBA" id="ARBA00022737"/>
    </source>
</evidence>
<dbReference type="PANTHER" id="PTHR47114">
    <property type="match status" value="1"/>
</dbReference>
<evidence type="ECO:0000313" key="3">
    <source>
        <dbReference type="EMBL" id="QKF94234.1"/>
    </source>
</evidence>
<dbReference type="SUPFAM" id="SSF52047">
    <property type="entry name" value="RNI-like"/>
    <property type="match status" value="1"/>
</dbReference>